<evidence type="ECO:0000313" key="3">
    <source>
        <dbReference type="Proteomes" id="UP000199423"/>
    </source>
</evidence>
<sequence>MPNIMTSAAMRVRTGWVKHALQIISAFAISVFAAMPAHADPQRIAFLGIQMQNDNEGYEPTSDAERNRMRLVSAAFKKMLADSGKYTFVSVPATEQQKIEAGQAVGVCGGCEFDYGRNLNVERVAWIRVQKISNLILNLNVYIADVPNQRIGFVHSVDLRNNTDESWIRGIHYLVQNYLLPNAQG</sequence>
<organism evidence="2 3">
    <name type="scientific">Hyphomicrobium facile</name>
    <dbReference type="NCBI Taxonomy" id="51670"/>
    <lineage>
        <taxon>Bacteria</taxon>
        <taxon>Pseudomonadati</taxon>
        <taxon>Pseudomonadota</taxon>
        <taxon>Alphaproteobacteria</taxon>
        <taxon>Hyphomicrobiales</taxon>
        <taxon>Hyphomicrobiaceae</taxon>
        <taxon>Hyphomicrobium</taxon>
    </lineage>
</organism>
<dbReference type="EMBL" id="FPCH01000001">
    <property type="protein sequence ID" value="SFV27046.1"/>
    <property type="molecule type" value="Genomic_DNA"/>
</dbReference>
<evidence type="ECO:0000256" key="1">
    <source>
        <dbReference type="SAM" id="SignalP"/>
    </source>
</evidence>
<keyword evidence="3" id="KW-1185">Reference proteome</keyword>
<gene>
    <name evidence="2" type="ORF">SAMN04488557_0665</name>
</gene>
<accession>A0A1I7MXI4</accession>
<name>A0A1I7MXI4_9HYPH</name>
<dbReference type="STRING" id="51670.SAMN04488557_0665"/>
<evidence type="ECO:0008006" key="4">
    <source>
        <dbReference type="Google" id="ProtNLM"/>
    </source>
</evidence>
<reference evidence="3" key="1">
    <citation type="submission" date="2016-10" db="EMBL/GenBank/DDBJ databases">
        <authorList>
            <person name="Varghese N."/>
            <person name="Submissions S."/>
        </authorList>
    </citation>
    <scope>NUCLEOTIDE SEQUENCE [LARGE SCALE GENOMIC DNA]</scope>
    <source>
        <strain evidence="3">DSM 1565</strain>
    </source>
</reference>
<feature type="signal peptide" evidence="1">
    <location>
        <begin position="1"/>
        <end position="39"/>
    </location>
</feature>
<dbReference type="Pfam" id="PF11684">
    <property type="entry name" value="DUF3280"/>
    <property type="match status" value="1"/>
</dbReference>
<feature type="chain" id="PRO_5011493987" description="DUF2380 domain-containing protein" evidence="1">
    <location>
        <begin position="40"/>
        <end position="185"/>
    </location>
</feature>
<dbReference type="AlphaFoldDB" id="A0A1I7MXI4"/>
<evidence type="ECO:0000313" key="2">
    <source>
        <dbReference type="EMBL" id="SFV27046.1"/>
    </source>
</evidence>
<dbReference type="RefSeq" id="WP_244531042.1">
    <property type="nucleotide sequence ID" value="NZ_FPCH01000001.1"/>
</dbReference>
<keyword evidence="1" id="KW-0732">Signal</keyword>
<proteinExistence type="predicted"/>
<dbReference type="InterPro" id="IPR021698">
    <property type="entry name" value="DUF3280"/>
</dbReference>
<dbReference type="Proteomes" id="UP000199423">
    <property type="component" value="Unassembled WGS sequence"/>
</dbReference>
<protein>
    <recommendedName>
        <fullName evidence="4">DUF2380 domain-containing protein</fullName>
    </recommendedName>
</protein>